<dbReference type="GO" id="GO:0003779">
    <property type="term" value="F:actin binding"/>
    <property type="evidence" value="ECO:0007669"/>
    <property type="project" value="InterPro"/>
</dbReference>
<dbReference type="FunFam" id="1.25.40.330:FF:000001">
    <property type="entry name" value="Adenylyl cyclase-associated protein"/>
    <property type="match status" value="1"/>
</dbReference>
<dbReference type="SUPFAM" id="SSF101278">
    <property type="entry name" value="N-terminal domain of adenylylcyclase associated protein, CAP"/>
    <property type="match status" value="1"/>
</dbReference>
<dbReference type="AlphaFoldDB" id="A0AA40AUA3"/>
<feature type="compositionally biased region" description="Pro residues" evidence="5">
    <location>
        <begin position="277"/>
        <end position="292"/>
    </location>
</feature>
<proteinExistence type="inferred from homology"/>
<dbReference type="SMART" id="SM00673">
    <property type="entry name" value="CARP"/>
    <property type="match status" value="2"/>
</dbReference>
<feature type="compositionally biased region" description="Pro residues" evidence="5">
    <location>
        <begin position="60"/>
        <end position="76"/>
    </location>
</feature>
<dbReference type="GO" id="GO:0008179">
    <property type="term" value="F:adenylate cyclase binding"/>
    <property type="evidence" value="ECO:0007669"/>
    <property type="project" value="TreeGrafter"/>
</dbReference>
<evidence type="ECO:0000256" key="3">
    <source>
        <dbReference type="ARBA" id="ARBA00072052"/>
    </source>
</evidence>
<gene>
    <name evidence="7" type="ORF">B0T26DRAFT_770335</name>
</gene>
<dbReference type="PROSITE" id="PS51329">
    <property type="entry name" value="C_CAP_COFACTOR_C"/>
    <property type="match status" value="1"/>
</dbReference>
<dbReference type="PROSITE" id="PS01088">
    <property type="entry name" value="CAP_1"/>
    <property type="match status" value="1"/>
</dbReference>
<dbReference type="InterPro" id="IPR006599">
    <property type="entry name" value="CARP_motif"/>
</dbReference>
<dbReference type="RefSeq" id="XP_060298064.1">
    <property type="nucleotide sequence ID" value="XM_060446537.1"/>
</dbReference>
<dbReference type="InterPro" id="IPR036223">
    <property type="entry name" value="CAP_C_sf"/>
</dbReference>
<dbReference type="EMBL" id="JAUIRO010000003">
    <property type="protein sequence ID" value="KAK0722140.1"/>
    <property type="molecule type" value="Genomic_DNA"/>
</dbReference>
<organism evidence="7 8">
    <name type="scientific">Lasiosphaeria miniovina</name>
    <dbReference type="NCBI Taxonomy" id="1954250"/>
    <lineage>
        <taxon>Eukaryota</taxon>
        <taxon>Fungi</taxon>
        <taxon>Dikarya</taxon>
        <taxon>Ascomycota</taxon>
        <taxon>Pezizomycotina</taxon>
        <taxon>Sordariomycetes</taxon>
        <taxon>Sordariomycetidae</taxon>
        <taxon>Sordariales</taxon>
        <taxon>Lasiosphaeriaceae</taxon>
        <taxon>Lasiosphaeria</taxon>
    </lineage>
</organism>
<dbReference type="Gene3D" id="1.25.40.330">
    <property type="entry name" value="Adenylate cyclase-associated CAP, N-terminal domain"/>
    <property type="match status" value="1"/>
</dbReference>
<name>A0AA40AUA3_9PEZI</name>
<dbReference type="Pfam" id="PF01213">
    <property type="entry name" value="CAP_N-CM"/>
    <property type="match status" value="1"/>
</dbReference>
<evidence type="ECO:0000259" key="6">
    <source>
        <dbReference type="PROSITE" id="PS51329"/>
    </source>
</evidence>
<dbReference type="InterPro" id="IPR016098">
    <property type="entry name" value="CAP/MinC_C"/>
</dbReference>
<comment type="caution">
    <text evidence="7">The sequence shown here is derived from an EMBL/GenBank/DDBJ whole genome shotgun (WGS) entry which is preliminary data.</text>
</comment>
<dbReference type="GO" id="GO:0019933">
    <property type="term" value="P:cAMP-mediated signaling"/>
    <property type="evidence" value="ECO:0007669"/>
    <property type="project" value="TreeGrafter"/>
</dbReference>
<dbReference type="InterPro" id="IPR017901">
    <property type="entry name" value="C-CAP_CF_C-like"/>
</dbReference>
<dbReference type="Pfam" id="PF21938">
    <property type="entry name" value="CAP_N"/>
    <property type="match status" value="1"/>
</dbReference>
<dbReference type="GO" id="GO:0005737">
    <property type="term" value="C:cytoplasm"/>
    <property type="evidence" value="ECO:0007669"/>
    <property type="project" value="TreeGrafter"/>
</dbReference>
<dbReference type="PANTHER" id="PTHR10652:SF0">
    <property type="entry name" value="ADENYLYL CYCLASE-ASSOCIATED PROTEIN"/>
    <property type="match status" value="1"/>
</dbReference>
<feature type="region of interest" description="Disordered" evidence="5">
    <location>
        <begin position="271"/>
        <end position="306"/>
    </location>
</feature>
<dbReference type="SUPFAM" id="SSF69340">
    <property type="entry name" value="C-terminal domain of adenylylcyclase associated protein"/>
    <property type="match status" value="1"/>
</dbReference>
<dbReference type="Proteomes" id="UP001172101">
    <property type="component" value="Unassembled WGS sequence"/>
</dbReference>
<dbReference type="PANTHER" id="PTHR10652">
    <property type="entry name" value="ADENYLYL CYCLASE-ASSOCIATED PROTEIN"/>
    <property type="match status" value="1"/>
</dbReference>
<evidence type="ECO:0000256" key="1">
    <source>
        <dbReference type="ARBA" id="ARBA00007659"/>
    </source>
</evidence>
<feature type="region of interest" description="Disordered" evidence="5">
    <location>
        <begin position="328"/>
        <end position="380"/>
    </location>
</feature>
<dbReference type="Pfam" id="PF08603">
    <property type="entry name" value="CAP_C"/>
    <property type="match status" value="1"/>
</dbReference>
<evidence type="ECO:0000313" key="7">
    <source>
        <dbReference type="EMBL" id="KAK0722140.1"/>
    </source>
</evidence>
<sequence length="533" mass="57755">MAAGTNNMHNLTTLIKRLEAATARLEDIASSTIELPQVVPALQQTLASPLSGASSVGSPAPTPTPTLTPAPPPVPKAPEEPLPESIEEYDAFMSQSVEKYIKISKAIGGLVAEQATKVLEGFKEQRKFLLISTKAKKPDLTGSEMSVYQDVLKPINQLLMDITSIRDSNRGAAVFSQLNTVAEGLMALAWVTVESKPNKFVEESLGSAQFFGNRVLKEFKDKDQQQVEWVQSFYQIFRDLADYVKNYFPNGLPWNPKGRPVQEVLKSLSAAPAPAAGGPPPPPPPPPGPPPVFKINEQKPSELPAAGGLGAVFSELNKGEAVTKGLRKVEKSEMTHKNPSLRAGSTVPEREGSVRGKSPAPGKKPKPETLRAKKPPKKELEGNQWTIENFEKESEPIEIEANISHSIRISKCNNTTVIIRGKANAVTIDNTNRLSLVVDSLVSTVDLVKSQNFALQVLGVIPTVLMDTVDGAQIYFSKESIGTRIFTSKSSSVNLNVIGSDDDYQEIPLPSQICSYYDEDKGDLVNEIVSHSG</sequence>
<feature type="region of interest" description="Disordered" evidence="5">
    <location>
        <begin position="49"/>
        <end position="81"/>
    </location>
</feature>
<dbReference type="Gene3D" id="2.160.20.70">
    <property type="match status" value="1"/>
</dbReference>
<evidence type="ECO:0000256" key="5">
    <source>
        <dbReference type="SAM" id="MobiDB-lite"/>
    </source>
</evidence>
<dbReference type="InterPro" id="IPR036222">
    <property type="entry name" value="CAP_N_sf"/>
</dbReference>
<evidence type="ECO:0000256" key="4">
    <source>
        <dbReference type="RuleBase" id="RU000647"/>
    </source>
</evidence>
<reference evidence="7" key="1">
    <citation type="submission" date="2023-06" db="EMBL/GenBank/DDBJ databases">
        <title>Genome-scale phylogeny and comparative genomics of the fungal order Sordariales.</title>
        <authorList>
            <consortium name="Lawrence Berkeley National Laboratory"/>
            <person name="Hensen N."/>
            <person name="Bonometti L."/>
            <person name="Westerberg I."/>
            <person name="Brannstrom I.O."/>
            <person name="Guillou S."/>
            <person name="Cros-Aarteil S."/>
            <person name="Calhoun S."/>
            <person name="Haridas S."/>
            <person name="Kuo A."/>
            <person name="Mondo S."/>
            <person name="Pangilinan J."/>
            <person name="Riley R."/>
            <person name="LaButti K."/>
            <person name="Andreopoulos B."/>
            <person name="Lipzen A."/>
            <person name="Chen C."/>
            <person name="Yanf M."/>
            <person name="Daum C."/>
            <person name="Ng V."/>
            <person name="Clum A."/>
            <person name="Steindorff A."/>
            <person name="Ohm R."/>
            <person name="Martin F."/>
            <person name="Silar P."/>
            <person name="Natvig D."/>
            <person name="Lalanne C."/>
            <person name="Gautier V."/>
            <person name="Ament-velasquez S.L."/>
            <person name="Kruys A."/>
            <person name="Hutchinson M.I."/>
            <person name="Powell A.J."/>
            <person name="Barry K."/>
            <person name="Miller A.N."/>
            <person name="Grigoriev I.V."/>
            <person name="Debuchy R."/>
            <person name="Gladieux P."/>
            <person name="Thoren M.H."/>
            <person name="Johannesson H."/>
        </authorList>
    </citation>
    <scope>NUCLEOTIDE SEQUENCE</scope>
    <source>
        <strain evidence="7">SMH2392-1A</strain>
    </source>
</reference>
<dbReference type="InterPro" id="IPR013912">
    <property type="entry name" value="Adenylate_cyclase-assoc_CAP_C"/>
</dbReference>
<dbReference type="GO" id="GO:0007015">
    <property type="term" value="P:actin filament organization"/>
    <property type="evidence" value="ECO:0007669"/>
    <property type="project" value="TreeGrafter"/>
</dbReference>
<dbReference type="InterPro" id="IPR001837">
    <property type="entry name" value="Adenylate_cyclase-assoc_CAP"/>
</dbReference>
<dbReference type="GeneID" id="85329807"/>
<evidence type="ECO:0000256" key="2">
    <source>
        <dbReference type="ARBA" id="ARBA00054756"/>
    </source>
</evidence>
<comment type="function">
    <text evidence="2">The N-terminal domain binds to adenylyl cyclase, thereby enabling adenylyl cyclase to be activated by upstream regulatory signals, such as Ras. The C-terminal domain is required for normal cellular morphology and growth control.</text>
</comment>
<dbReference type="FunFam" id="2.160.20.70:FF:000008">
    <property type="entry name" value="Adenylyl cyclase-associated protein"/>
    <property type="match status" value="1"/>
</dbReference>
<feature type="domain" description="C-CAP/cofactor C-like" evidence="6">
    <location>
        <begin position="375"/>
        <end position="509"/>
    </location>
</feature>
<dbReference type="InterPro" id="IPR053950">
    <property type="entry name" value="CAP_N"/>
</dbReference>
<feature type="compositionally biased region" description="Basic and acidic residues" evidence="5">
    <location>
        <begin position="365"/>
        <end position="380"/>
    </location>
</feature>
<dbReference type="InterPro" id="IPR013992">
    <property type="entry name" value="Adenylate_cyclase-assoc_CAP_N"/>
</dbReference>
<evidence type="ECO:0000313" key="8">
    <source>
        <dbReference type="Proteomes" id="UP001172101"/>
    </source>
</evidence>
<dbReference type="InterPro" id="IPR018106">
    <property type="entry name" value="CAP_CS_N"/>
</dbReference>
<keyword evidence="8" id="KW-1185">Reference proteome</keyword>
<protein>
    <recommendedName>
        <fullName evidence="3 4">Adenylyl cyclase-associated protein</fullName>
    </recommendedName>
</protein>
<comment type="similarity">
    <text evidence="1 4">Belongs to the CAP family.</text>
</comment>
<accession>A0AA40AUA3</accession>